<dbReference type="InterPro" id="IPR016181">
    <property type="entry name" value="Acyl_CoA_acyltransferase"/>
</dbReference>
<dbReference type="SUPFAM" id="SSF55729">
    <property type="entry name" value="Acyl-CoA N-acyltransferases (Nat)"/>
    <property type="match status" value="1"/>
</dbReference>
<dbReference type="Pfam" id="PF13302">
    <property type="entry name" value="Acetyltransf_3"/>
    <property type="match status" value="1"/>
</dbReference>
<gene>
    <name evidence="2" type="ORF">H4R26_002927</name>
</gene>
<dbReference type="AlphaFoldDB" id="A0A9W8BDZ6"/>
<dbReference type="PANTHER" id="PTHR43610">
    <property type="entry name" value="BLL6696 PROTEIN"/>
    <property type="match status" value="1"/>
</dbReference>
<sequence length="270" mass="30303">MMNHQQSVPVASTAATAKQMLSPLVEREQAGQRVIDLIPSRHGVVDDLILLLPPDEEHDRAMARVLSDAATMSSLEFMMRPSGYSAEDAKSRRIGRDNRQANSELLNYTIAIKKSLVPEHAVEMVADDEYLPPKRVDIDGGYIDVDEPYLVVGCCGLVNIDPFNRSSAAGIILDARFWRTGISTAAMYYSLSFGFNELKLHRIGIETTERNVGMRGWSENVLGIHVEAIRKEALYLGNGKFLDSWDYALFDYQWHGRVEAKLRSKLRMLG</sequence>
<dbReference type="InterPro" id="IPR000182">
    <property type="entry name" value="GNAT_dom"/>
</dbReference>
<keyword evidence="3" id="KW-1185">Reference proteome</keyword>
<evidence type="ECO:0000259" key="1">
    <source>
        <dbReference type="Pfam" id="PF13302"/>
    </source>
</evidence>
<proteinExistence type="predicted"/>
<name>A0A9W8BDZ6_9FUNG</name>
<feature type="domain" description="N-acetyltransferase" evidence="1">
    <location>
        <begin position="50"/>
        <end position="215"/>
    </location>
</feature>
<dbReference type="Gene3D" id="3.40.630.30">
    <property type="match status" value="1"/>
</dbReference>
<accession>A0A9W8BDZ6</accession>
<reference evidence="2" key="1">
    <citation type="submission" date="2022-07" db="EMBL/GenBank/DDBJ databases">
        <title>Phylogenomic reconstructions and comparative analyses of Kickxellomycotina fungi.</title>
        <authorList>
            <person name="Reynolds N.K."/>
            <person name="Stajich J.E."/>
            <person name="Barry K."/>
            <person name="Grigoriev I.V."/>
            <person name="Crous P."/>
            <person name="Smith M.E."/>
        </authorList>
    </citation>
    <scope>NUCLEOTIDE SEQUENCE</scope>
    <source>
        <strain evidence="2">IMI 214461</strain>
    </source>
</reference>
<evidence type="ECO:0000313" key="2">
    <source>
        <dbReference type="EMBL" id="KAJ2003703.1"/>
    </source>
</evidence>
<dbReference type="OrthoDB" id="64477at2759"/>
<protein>
    <recommendedName>
        <fullName evidence="1">N-acetyltransferase domain-containing protein</fullName>
    </recommendedName>
</protein>
<dbReference type="EMBL" id="JANBQF010000202">
    <property type="protein sequence ID" value="KAJ2003703.1"/>
    <property type="molecule type" value="Genomic_DNA"/>
</dbReference>
<evidence type="ECO:0000313" key="3">
    <source>
        <dbReference type="Proteomes" id="UP001150907"/>
    </source>
</evidence>
<dbReference type="Proteomes" id="UP001150907">
    <property type="component" value="Unassembled WGS sequence"/>
</dbReference>
<dbReference type="PANTHER" id="PTHR43610:SF1">
    <property type="entry name" value="N-ACETYLTRANSFERASE DOMAIN-CONTAINING PROTEIN"/>
    <property type="match status" value="1"/>
</dbReference>
<dbReference type="GO" id="GO:0016747">
    <property type="term" value="F:acyltransferase activity, transferring groups other than amino-acyl groups"/>
    <property type="evidence" value="ECO:0007669"/>
    <property type="project" value="InterPro"/>
</dbReference>
<organism evidence="2 3">
    <name type="scientific">Coemansia thaxteri</name>
    <dbReference type="NCBI Taxonomy" id="2663907"/>
    <lineage>
        <taxon>Eukaryota</taxon>
        <taxon>Fungi</taxon>
        <taxon>Fungi incertae sedis</taxon>
        <taxon>Zoopagomycota</taxon>
        <taxon>Kickxellomycotina</taxon>
        <taxon>Kickxellomycetes</taxon>
        <taxon>Kickxellales</taxon>
        <taxon>Kickxellaceae</taxon>
        <taxon>Coemansia</taxon>
    </lineage>
</organism>
<comment type="caution">
    <text evidence="2">The sequence shown here is derived from an EMBL/GenBank/DDBJ whole genome shotgun (WGS) entry which is preliminary data.</text>
</comment>